<dbReference type="Pfam" id="PF13480">
    <property type="entry name" value="Acetyltransf_6"/>
    <property type="match status" value="1"/>
</dbReference>
<dbReference type="STRING" id="86105.NF27_HE00210"/>
<accession>A0A0C1MRG9</accession>
<dbReference type="InterPro" id="IPR038740">
    <property type="entry name" value="BioF2-like_GNAT_dom"/>
</dbReference>
<reference evidence="2 3" key="1">
    <citation type="submission" date="2014-11" db="EMBL/GenBank/DDBJ databases">
        <title>A Rickettsiales Symbiont of Amoebae With Ancient Features.</title>
        <authorList>
            <person name="Schulz F."/>
            <person name="Martijn J."/>
            <person name="Wascher F."/>
            <person name="Kostanjsek R."/>
            <person name="Ettema T.J."/>
            <person name="Horn M."/>
        </authorList>
    </citation>
    <scope>NUCLEOTIDE SEQUENCE [LARGE SCALE GENOMIC DNA]</scope>
    <source>
        <strain evidence="2 3">UWC36</strain>
    </source>
</reference>
<name>A0A0C1MRG9_9RICK</name>
<dbReference type="SUPFAM" id="SSF55729">
    <property type="entry name" value="Acyl-CoA N-acyltransferases (Nat)"/>
    <property type="match status" value="1"/>
</dbReference>
<dbReference type="AlphaFoldDB" id="A0A0C1MRG9"/>
<dbReference type="EMBL" id="JSWE01000176">
    <property type="protein sequence ID" value="KIE04632.1"/>
    <property type="molecule type" value="Genomic_DNA"/>
</dbReference>
<comment type="caution">
    <text evidence="2">The sequence shown here is derived from an EMBL/GenBank/DDBJ whole genome shotgun (WGS) entry which is preliminary data.</text>
</comment>
<feature type="domain" description="BioF2-like acetyltransferase" evidence="1">
    <location>
        <begin position="158"/>
        <end position="282"/>
    </location>
</feature>
<protein>
    <recommendedName>
        <fullName evidence="1">BioF2-like acetyltransferase domain-containing protein</fullName>
    </recommendedName>
</protein>
<proteinExistence type="predicted"/>
<dbReference type="PATRIC" id="fig|86105.3.peg.1564"/>
<dbReference type="InterPro" id="IPR016181">
    <property type="entry name" value="Acyl_CoA_acyltransferase"/>
</dbReference>
<organism evidence="2 3">
    <name type="scientific">Candidatus Jidaibacter acanthamoebae</name>
    <dbReference type="NCBI Taxonomy" id="86105"/>
    <lineage>
        <taxon>Bacteria</taxon>
        <taxon>Pseudomonadati</taxon>
        <taxon>Pseudomonadota</taxon>
        <taxon>Alphaproteobacteria</taxon>
        <taxon>Rickettsiales</taxon>
        <taxon>Candidatus Midichloriaceae</taxon>
        <taxon>Candidatus Jidaibacter</taxon>
    </lineage>
</organism>
<dbReference type="InterPro" id="IPR050644">
    <property type="entry name" value="PG_Glycine_Bridge_Synth"/>
</dbReference>
<evidence type="ECO:0000259" key="1">
    <source>
        <dbReference type="Pfam" id="PF13480"/>
    </source>
</evidence>
<dbReference type="Proteomes" id="UP000031258">
    <property type="component" value="Unassembled WGS sequence"/>
</dbReference>
<evidence type="ECO:0000313" key="3">
    <source>
        <dbReference type="Proteomes" id="UP000031258"/>
    </source>
</evidence>
<dbReference type="PANTHER" id="PTHR36174:SF1">
    <property type="entry name" value="LIPID II:GLYCINE GLYCYLTRANSFERASE"/>
    <property type="match status" value="1"/>
</dbReference>
<evidence type="ECO:0000313" key="2">
    <source>
        <dbReference type="EMBL" id="KIE04632.1"/>
    </source>
</evidence>
<dbReference type="Gene3D" id="3.40.630.30">
    <property type="match status" value="1"/>
</dbReference>
<gene>
    <name evidence="2" type="ORF">NF27_HE00210</name>
</gene>
<dbReference type="PANTHER" id="PTHR36174">
    <property type="entry name" value="LIPID II:GLYCINE GLYCYLTRANSFERASE"/>
    <property type="match status" value="1"/>
</dbReference>
<keyword evidence="3" id="KW-1185">Reference proteome</keyword>
<sequence length="315" mass="36903">MKMRIERFNPVIHTDIWNSFLAKAKNSLFMFNRSFMEYHSDRFHDHSLLFFEEGRLIALLPANEKERVLFSHSGLTFGGIITDQAMKAPKMLAIFDTLKDYLKTQNFKKLMYKAIPYIYHTIPAQEDLYALFYNNAKCYRYDLTTTIDLTQPISFSERRRRGIKKAQKSGIIVEESSDLKSYFLILSSLLQEKYNKAPVHNLNEIELLASRFPENIKLYAAFKEEIMIAGVLIFEYQQTVHTQYIGSSHEGKQLHALDLVFYDLITKYYIHKKYFDFGISTEEEGMYLNHGLITQKEEFGGRAVVHQFFGLDINV</sequence>